<gene>
    <name evidence="1" type="ORF">KDN34_07840</name>
</gene>
<evidence type="ECO:0000313" key="2">
    <source>
        <dbReference type="Proteomes" id="UP000679575"/>
    </source>
</evidence>
<organism evidence="1 2">
    <name type="scientific">Shewanella yunxiaonensis</name>
    <dbReference type="NCBI Taxonomy" id="2829809"/>
    <lineage>
        <taxon>Bacteria</taxon>
        <taxon>Pseudomonadati</taxon>
        <taxon>Pseudomonadota</taxon>
        <taxon>Gammaproteobacteria</taxon>
        <taxon>Alteromonadales</taxon>
        <taxon>Shewanellaceae</taxon>
        <taxon>Shewanella</taxon>
    </lineage>
</organism>
<reference evidence="1 2" key="1">
    <citation type="submission" date="2021-04" db="EMBL/GenBank/DDBJ databases">
        <title>Novel species identification of genus Shewanella.</title>
        <authorList>
            <person name="Liu G."/>
        </authorList>
    </citation>
    <scope>NUCLEOTIDE SEQUENCE [LARGE SCALE GENOMIC DNA]</scope>
    <source>
        <strain evidence="1 2">FJAT-54481</strain>
    </source>
</reference>
<name>A0ABX7YX99_9GAMM</name>
<evidence type="ECO:0000313" key="1">
    <source>
        <dbReference type="EMBL" id="QUN07312.1"/>
    </source>
</evidence>
<dbReference type="Proteomes" id="UP000679575">
    <property type="component" value="Chromosome"/>
</dbReference>
<keyword evidence="2" id="KW-1185">Reference proteome</keyword>
<accession>A0ABX7YX99</accession>
<sequence length="148" mass="16910">MLLGDPQAPNIIYLPHSPVVPEQWHWQQRDAATEIIGVNSNHWRKILVIAAKIFAPTDDWKSFLQNNLFNIVCLVTEPIAWYPSTGTQLISGKEVCASLGVKVDTAVPLANAACLRQLRQNIWLVPYLDYRQFSNQTVEQLRLQLFNR</sequence>
<protein>
    <submittedName>
        <fullName evidence="1">Uncharacterized protein</fullName>
    </submittedName>
</protein>
<dbReference type="InterPro" id="IPR054222">
    <property type="entry name" value="DUF6942"/>
</dbReference>
<dbReference type="EMBL" id="CP073587">
    <property type="protein sequence ID" value="QUN07312.1"/>
    <property type="molecule type" value="Genomic_DNA"/>
</dbReference>
<dbReference type="RefSeq" id="WP_212596313.1">
    <property type="nucleotide sequence ID" value="NZ_CP073587.1"/>
</dbReference>
<proteinExistence type="predicted"/>
<dbReference type="Pfam" id="PF22098">
    <property type="entry name" value="DUF6942"/>
    <property type="match status" value="1"/>
</dbReference>